<dbReference type="OMA" id="NCCVAAS"/>
<dbReference type="PANTHER" id="PTHR33647:SF10">
    <property type="entry name" value="DUF4228 DOMAIN-CONTAINING PROTEIN"/>
    <property type="match status" value="1"/>
</dbReference>
<dbReference type="Proteomes" id="UP000053144">
    <property type="component" value="Chromosome 1"/>
</dbReference>
<dbReference type="OrthoDB" id="610799at2759"/>
<evidence type="ECO:0000313" key="2">
    <source>
        <dbReference type="Proteomes" id="UP000053144"/>
    </source>
</evidence>
<organism evidence="1 2">
    <name type="scientific">Phaseolus angularis</name>
    <name type="common">Azuki bean</name>
    <name type="synonym">Vigna angularis</name>
    <dbReference type="NCBI Taxonomy" id="3914"/>
    <lineage>
        <taxon>Eukaryota</taxon>
        <taxon>Viridiplantae</taxon>
        <taxon>Streptophyta</taxon>
        <taxon>Embryophyta</taxon>
        <taxon>Tracheophyta</taxon>
        <taxon>Spermatophyta</taxon>
        <taxon>Magnoliopsida</taxon>
        <taxon>eudicotyledons</taxon>
        <taxon>Gunneridae</taxon>
        <taxon>Pentapetalae</taxon>
        <taxon>rosids</taxon>
        <taxon>fabids</taxon>
        <taxon>Fabales</taxon>
        <taxon>Fabaceae</taxon>
        <taxon>Papilionoideae</taxon>
        <taxon>50 kb inversion clade</taxon>
        <taxon>NPAAA clade</taxon>
        <taxon>indigoferoid/millettioid clade</taxon>
        <taxon>Phaseoleae</taxon>
        <taxon>Vigna</taxon>
    </lineage>
</organism>
<gene>
    <name evidence="1" type="ORF">LR48_Vigan01g336900</name>
</gene>
<sequence>MGNCCVAASSMEWDGEDWSDLKTKKVFDESHVNHGLGLGKVQKEKLMGAVRASPDGNGKVKMVISKKELAQLLGKPHQIGKKTNSAEAVLLSLIKARYQHSRHDLWRPVLETIPEVS</sequence>
<proteinExistence type="predicted"/>
<dbReference type="Gramene" id="KOM33813">
    <property type="protein sequence ID" value="KOM33813"/>
    <property type="gene ID" value="LR48_Vigan01g336900"/>
</dbReference>
<dbReference type="PANTHER" id="PTHR33647">
    <property type="entry name" value="OS01G0793900 PROTEIN"/>
    <property type="match status" value="1"/>
</dbReference>
<dbReference type="EMBL" id="CM003371">
    <property type="protein sequence ID" value="KOM33813.1"/>
    <property type="molecule type" value="Genomic_DNA"/>
</dbReference>
<evidence type="ECO:0000313" key="1">
    <source>
        <dbReference type="EMBL" id="KOM33813.1"/>
    </source>
</evidence>
<name>A0A0L9TT92_PHAAN</name>
<reference evidence="2" key="1">
    <citation type="journal article" date="2015" name="Proc. Natl. Acad. Sci. U.S.A.">
        <title>Genome sequencing of adzuki bean (Vigna angularis) provides insight into high starch and low fat accumulation and domestication.</title>
        <authorList>
            <person name="Yang K."/>
            <person name="Tian Z."/>
            <person name="Chen C."/>
            <person name="Luo L."/>
            <person name="Zhao B."/>
            <person name="Wang Z."/>
            <person name="Yu L."/>
            <person name="Li Y."/>
            <person name="Sun Y."/>
            <person name="Li W."/>
            <person name="Chen Y."/>
            <person name="Li Y."/>
            <person name="Zhang Y."/>
            <person name="Ai D."/>
            <person name="Zhao J."/>
            <person name="Shang C."/>
            <person name="Ma Y."/>
            <person name="Wu B."/>
            <person name="Wang M."/>
            <person name="Gao L."/>
            <person name="Sun D."/>
            <person name="Zhang P."/>
            <person name="Guo F."/>
            <person name="Wang W."/>
            <person name="Li Y."/>
            <person name="Wang J."/>
            <person name="Varshney R.K."/>
            <person name="Wang J."/>
            <person name="Ling H.Q."/>
            <person name="Wan P."/>
        </authorList>
    </citation>
    <scope>NUCLEOTIDE SEQUENCE</scope>
    <source>
        <strain evidence="2">cv. Jingnong 6</strain>
    </source>
</reference>
<protein>
    <submittedName>
        <fullName evidence="1">Uncharacterized protein</fullName>
    </submittedName>
</protein>
<dbReference type="AlphaFoldDB" id="A0A0L9TT92"/>
<accession>A0A0L9TT92</accession>